<dbReference type="AlphaFoldDB" id="A0A845AQU1"/>
<evidence type="ECO:0000256" key="1">
    <source>
        <dbReference type="SAM" id="Phobius"/>
    </source>
</evidence>
<dbReference type="OrthoDB" id="7432510at2"/>
<dbReference type="RefSeq" id="WP_160779990.1">
    <property type="nucleotide sequence ID" value="NZ_BAAAZF010000001.1"/>
</dbReference>
<feature type="transmembrane region" description="Helical" evidence="1">
    <location>
        <begin position="65"/>
        <end position="85"/>
    </location>
</feature>
<keyword evidence="3" id="KW-1185">Reference proteome</keyword>
<dbReference type="Proteomes" id="UP000446786">
    <property type="component" value="Unassembled WGS sequence"/>
</dbReference>
<dbReference type="EMBL" id="WTYE01000001">
    <property type="protein sequence ID" value="MXP32670.1"/>
    <property type="molecule type" value="Genomic_DNA"/>
</dbReference>
<keyword evidence="1" id="KW-0812">Transmembrane</keyword>
<evidence type="ECO:0000313" key="3">
    <source>
        <dbReference type="Proteomes" id="UP000446786"/>
    </source>
</evidence>
<sequence length="163" mass="18152">MARVKQNWFYLLLPFALLAAWQVSLSSQTLANPVLTERVYLFDFGVFLPALYWLFLRGKVSSKAAALRALALAGAGLSFAAYLNPPATGEVLPLLSWLRWVALPVLVAIELAALIAITRYAYGANPEEERLIEQGMPPLLAKALLAEARFWKRVFAWLFGNKD</sequence>
<reference evidence="2 3" key="1">
    <citation type="submission" date="2019-12" db="EMBL/GenBank/DDBJ databases">
        <title>Genomic-based taxomic classification of the family Erythrobacteraceae.</title>
        <authorList>
            <person name="Xu L."/>
        </authorList>
    </citation>
    <scope>NUCLEOTIDE SEQUENCE [LARGE SCALE GENOMIC DNA]</scope>
    <source>
        <strain evidence="2 3">JCM 16677</strain>
    </source>
</reference>
<comment type="caution">
    <text evidence="2">The sequence shown here is derived from an EMBL/GenBank/DDBJ whole genome shotgun (WGS) entry which is preliminary data.</text>
</comment>
<feature type="transmembrane region" description="Helical" evidence="1">
    <location>
        <begin position="39"/>
        <end position="56"/>
    </location>
</feature>
<keyword evidence="1" id="KW-1133">Transmembrane helix</keyword>
<keyword evidence="1" id="KW-0472">Membrane</keyword>
<evidence type="ECO:0000313" key="2">
    <source>
        <dbReference type="EMBL" id="MXP32670.1"/>
    </source>
</evidence>
<feature type="transmembrane region" description="Helical" evidence="1">
    <location>
        <begin position="97"/>
        <end position="122"/>
    </location>
</feature>
<name>A0A845AQU1_9SPHN</name>
<gene>
    <name evidence="2" type="ORF">GRI94_12645</name>
</gene>
<protein>
    <submittedName>
        <fullName evidence="2">Uncharacterized protein</fullName>
    </submittedName>
</protein>
<proteinExistence type="predicted"/>
<accession>A0A845AQU1</accession>
<organism evidence="2 3">
    <name type="scientific">Parerythrobacter jejuensis</name>
    <dbReference type="NCBI Taxonomy" id="795812"/>
    <lineage>
        <taxon>Bacteria</taxon>
        <taxon>Pseudomonadati</taxon>
        <taxon>Pseudomonadota</taxon>
        <taxon>Alphaproteobacteria</taxon>
        <taxon>Sphingomonadales</taxon>
        <taxon>Erythrobacteraceae</taxon>
        <taxon>Parerythrobacter</taxon>
    </lineage>
</organism>